<dbReference type="PANTHER" id="PTHR22911">
    <property type="entry name" value="ACYL-MALONYL CONDENSING ENZYME-RELATED"/>
    <property type="match status" value="1"/>
</dbReference>
<reference evidence="3" key="1">
    <citation type="journal article" date="2014" name="Int. J. Syst. Evol. Microbiol.">
        <title>Complete genome sequence of Corynebacterium casei LMG S-19264T (=DSM 44701T), isolated from a smear-ripened cheese.</title>
        <authorList>
            <consortium name="US DOE Joint Genome Institute (JGI-PGF)"/>
            <person name="Walter F."/>
            <person name="Albersmeier A."/>
            <person name="Kalinowski J."/>
            <person name="Ruckert C."/>
        </authorList>
    </citation>
    <scope>NUCLEOTIDE SEQUENCE</scope>
    <source>
        <strain evidence="3">KCTC 22169</strain>
    </source>
</reference>
<dbReference type="PANTHER" id="PTHR22911:SF135">
    <property type="entry name" value="BLR4310 PROTEIN"/>
    <property type="match status" value="1"/>
</dbReference>
<dbReference type="AlphaFoldDB" id="A0A918K3M2"/>
<sequence length="300" mass="32335">MSQTPIVDHRKGIAVASVGITVLSFDALLVRLAETQAFNITLFRGLFVFIALTALLAMRKQLSQFRVYRDHGRAALLVTLLYGINTALFVFSISATKAANTVVILSSSAFFAALFSWFLLREKIPLRTWVAIAVSLAGVVVVFAGSIGLESWVGDMIALLLALMMGLTLTLLRRLPDLPKIPVVAMSGLVTAAIGIGFTDLGDMTIVSYSWLAVMGLLQMPIASVMLMKATRYLPSPEVSLFLLIESVLGPVWVWLVLSETVPPLTIYGGAAILGAVFVHSWLALKHPLGSDVSPIEPPL</sequence>
<feature type="transmembrane region" description="Helical" evidence="1">
    <location>
        <begin position="265"/>
        <end position="285"/>
    </location>
</feature>
<dbReference type="GO" id="GO:0016020">
    <property type="term" value="C:membrane"/>
    <property type="evidence" value="ECO:0007669"/>
    <property type="project" value="InterPro"/>
</dbReference>
<feature type="domain" description="EamA" evidence="2">
    <location>
        <begin position="16"/>
        <end position="143"/>
    </location>
</feature>
<feature type="transmembrane region" description="Helical" evidence="1">
    <location>
        <begin position="153"/>
        <end position="172"/>
    </location>
</feature>
<feature type="transmembrane region" description="Helical" evidence="1">
    <location>
        <begin position="12"/>
        <end position="32"/>
    </location>
</feature>
<feature type="transmembrane region" description="Helical" evidence="1">
    <location>
        <begin position="38"/>
        <end position="58"/>
    </location>
</feature>
<keyword evidence="4" id="KW-1185">Reference proteome</keyword>
<dbReference type="RefSeq" id="WP_189606970.1">
    <property type="nucleotide sequence ID" value="NZ_BMXR01000001.1"/>
</dbReference>
<dbReference type="Pfam" id="PF00892">
    <property type="entry name" value="EamA"/>
    <property type="match status" value="2"/>
</dbReference>
<evidence type="ECO:0000256" key="1">
    <source>
        <dbReference type="SAM" id="Phobius"/>
    </source>
</evidence>
<keyword evidence="1" id="KW-1133">Transmembrane helix</keyword>
<dbReference type="EMBL" id="BMXR01000001">
    <property type="protein sequence ID" value="GGX41756.1"/>
    <property type="molecule type" value="Genomic_DNA"/>
</dbReference>
<keyword evidence="1" id="KW-0812">Transmembrane</keyword>
<feature type="transmembrane region" description="Helical" evidence="1">
    <location>
        <begin position="208"/>
        <end position="227"/>
    </location>
</feature>
<dbReference type="Proteomes" id="UP000626148">
    <property type="component" value="Unassembled WGS sequence"/>
</dbReference>
<evidence type="ECO:0000313" key="3">
    <source>
        <dbReference type="EMBL" id="GGX41756.1"/>
    </source>
</evidence>
<evidence type="ECO:0000259" key="2">
    <source>
        <dbReference type="Pfam" id="PF00892"/>
    </source>
</evidence>
<feature type="transmembrane region" description="Helical" evidence="1">
    <location>
        <begin position="184"/>
        <end position="202"/>
    </location>
</feature>
<feature type="transmembrane region" description="Helical" evidence="1">
    <location>
        <begin position="74"/>
        <end position="95"/>
    </location>
</feature>
<organism evidence="3 4">
    <name type="scientific">Saccharospirillum salsuginis</name>
    <dbReference type="NCBI Taxonomy" id="418750"/>
    <lineage>
        <taxon>Bacteria</taxon>
        <taxon>Pseudomonadati</taxon>
        <taxon>Pseudomonadota</taxon>
        <taxon>Gammaproteobacteria</taxon>
        <taxon>Oceanospirillales</taxon>
        <taxon>Saccharospirillaceae</taxon>
        <taxon>Saccharospirillum</taxon>
    </lineage>
</organism>
<feature type="transmembrane region" description="Helical" evidence="1">
    <location>
        <begin position="129"/>
        <end position="147"/>
    </location>
</feature>
<keyword evidence="1" id="KW-0472">Membrane</keyword>
<dbReference type="Gene3D" id="1.10.3730.20">
    <property type="match status" value="1"/>
</dbReference>
<accession>A0A918K3M2</accession>
<reference evidence="3" key="2">
    <citation type="submission" date="2020-09" db="EMBL/GenBank/DDBJ databases">
        <authorList>
            <person name="Sun Q."/>
            <person name="Kim S."/>
        </authorList>
    </citation>
    <scope>NUCLEOTIDE SEQUENCE</scope>
    <source>
        <strain evidence="3">KCTC 22169</strain>
    </source>
</reference>
<feature type="transmembrane region" description="Helical" evidence="1">
    <location>
        <begin position="239"/>
        <end position="259"/>
    </location>
</feature>
<evidence type="ECO:0000313" key="4">
    <source>
        <dbReference type="Proteomes" id="UP000626148"/>
    </source>
</evidence>
<gene>
    <name evidence="3" type="ORF">GCM10007392_05830</name>
</gene>
<dbReference type="SUPFAM" id="SSF103481">
    <property type="entry name" value="Multidrug resistance efflux transporter EmrE"/>
    <property type="match status" value="2"/>
</dbReference>
<comment type="caution">
    <text evidence="3">The sequence shown here is derived from an EMBL/GenBank/DDBJ whole genome shotgun (WGS) entry which is preliminary data.</text>
</comment>
<feature type="domain" description="EamA" evidence="2">
    <location>
        <begin position="153"/>
        <end position="279"/>
    </location>
</feature>
<feature type="transmembrane region" description="Helical" evidence="1">
    <location>
        <begin position="101"/>
        <end position="120"/>
    </location>
</feature>
<proteinExistence type="predicted"/>
<protein>
    <submittedName>
        <fullName evidence="3">Membrane protein</fullName>
    </submittedName>
</protein>
<name>A0A918K3M2_9GAMM</name>
<dbReference type="InterPro" id="IPR000620">
    <property type="entry name" value="EamA_dom"/>
</dbReference>
<dbReference type="InterPro" id="IPR037185">
    <property type="entry name" value="EmrE-like"/>
</dbReference>